<name>A0A0A9EDG7_ARUDO</name>
<feature type="transmembrane region" description="Helical" evidence="1">
    <location>
        <begin position="33"/>
        <end position="56"/>
    </location>
</feature>
<evidence type="ECO:0000313" key="2">
    <source>
        <dbReference type="EMBL" id="JAD98086.1"/>
    </source>
</evidence>
<accession>A0A0A9EDG7</accession>
<sequence>MKSTLFRLTVFGGNFMIGSPLIRVSFVRRRRTILNTVCSFLYPRTAFLAIGCFIIVQNELYVEYGSYFRKRK</sequence>
<keyword evidence="1" id="KW-1133">Transmembrane helix</keyword>
<proteinExistence type="predicted"/>
<organism evidence="2">
    <name type="scientific">Arundo donax</name>
    <name type="common">Giant reed</name>
    <name type="synonym">Donax arundinaceus</name>
    <dbReference type="NCBI Taxonomy" id="35708"/>
    <lineage>
        <taxon>Eukaryota</taxon>
        <taxon>Viridiplantae</taxon>
        <taxon>Streptophyta</taxon>
        <taxon>Embryophyta</taxon>
        <taxon>Tracheophyta</taxon>
        <taxon>Spermatophyta</taxon>
        <taxon>Magnoliopsida</taxon>
        <taxon>Liliopsida</taxon>
        <taxon>Poales</taxon>
        <taxon>Poaceae</taxon>
        <taxon>PACMAD clade</taxon>
        <taxon>Arundinoideae</taxon>
        <taxon>Arundineae</taxon>
        <taxon>Arundo</taxon>
    </lineage>
</organism>
<feature type="transmembrane region" description="Helical" evidence="1">
    <location>
        <begin position="6"/>
        <end position="26"/>
    </location>
</feature>
<keyword evidence="1" id="KW-0812">Transmembrane</keyword>
<protein>
    <submittedName>
        <fullName evidence="2">Uncharacterized protein</fullName>
    </submittedName>
</protein>
<dbReference type="AlphaFoldDB" id="A0A0A9EDG7"/>
<reference evidence="2" key="1">
    <citation type="submission" date="2014-09" db="EMBL/GenBank/DDBJ databases">
        <authorList>
            <person name="Magalhaes I.L.F."/>
            <person name="Oliveira U."/>
            <person name="Santos F.R."/>
            <person name="Vidigal T.H.D.A."/>
            <person name="Brescovit A.D."/>
            <person name="Santos A.J."/>
        </authorList>
    </citation>
    <scope>NUCLEOTIDE SEQUENCE</scope>
    <source>
        <tissue evidence="2">Shoot tissue taken approximately 20 cm above the soil surface</tissue>
    </source>
</reference>
<evidence type="ECO:0000256" key="1">
    <source>
        <dbReference type="SAM" id="Phobius"/>
    </source>
</evidence>
<dbReference type="EMBL" id="GBRH01199809">
    <property type="protein sequence ID" value="JAD98086.1"/>
    <property type="molecule type" value="Transcribed_RNA"/>
</dbReference>
<keyword evidence="1" id="KW-0472">Membrane</keyword>
<reference evidence="2" key="2">
    <citation type="journal article" date="2015" name="Data Brief">
        <title>Shoot transcriptome of the giant reed, Arundo donax.</title>
        <authorList>
            <person name="Barrero R.A."/>
            <person name="Guerrero F.D."/>
            <person name="Moolhuijzen P."/>
            <person name="Goolsby J.A."/>
            <person name="Tidwell J."/>
            <person name="Bellgard S.E."/>
            <person name="Bellgard M.I."/>
        </authorList>
    </citation>
    <scope>NUCLEOTIDE SEQUENCE</scope>
    <source>
        <tissue evidence="2">Shoot tissue taken approximately 20 cm above the soil surface</tissue>
    </source>
</reference>